<protein>
    <submittedName>
        <fullName evidence="2">Uncharacterized protein</fullName>
    </submittedName>
</protein>
<keyword evidence="1" id="KW-0472">Membrane</keyword>
<sequence>MGEWHVSLLRTVVSALCVLAGAFLIASWAVSSVVVTSVEDGTALRGITERALESPAVRSLVAERMTDRAVAAFADAGVDANGPVVRTALESGIAAAVGTEAFKTSVLSEVEAAHGQFSEQLTDSLREPAPLVLDVDVSDTINARLDEIPVVGEAIPDVSVSTVSVEVLSAGTFEVTRDTYRQIEWAAQWGLWAGIALLLVGILVSQRRRWFVAKLLLALGLICLLFGGAIALLGPDTIITFIPGGTDGPLSTIWRDIITEETAPLVMERSLWVAGFAFAGALVAMLLGAMLGGRRR</sequence>
<evidence type="ECO:0000256" key="1">
    <source>
        <dbReference type="SAM" id="Phobius"/>
    </source>
</evidence>
<dbReference type="Proteomes" id="UP000652354">
    <property type="component" value="Unassembled WGS sequence"/>
</dbReference>
<reference evidence="2" key="1">
    <citation type="submission" date="2021-01" db="EMBL/GenBank/DDBJ databases">
        <title>Whole genome shotgun sequence of Demequina activiva NBRC 110675.</title>
        <authorList>
            <person name="Komaki H."/>
            <person name="Tamura T."/>
        </authorList>
    </citation>
    <scope>NUCLEOTIDE SEQUENCE</scope>
    <source>
        <strain evidence="2">NBRC 110675</strain>
    </source>
</reference>
<comment type="caution">
    <text evidence="2">The sequence shown here is derived from an EMBL/GenBank/DDBJ whole genome shotgun (WGS) entry which is preliminary data.</text>
</comment>
<dbReference type="AlphaFoldDB" id="A0A919UMC7"/>
<keyword evidence="1" id="KW-1133">Transmembrane helix</keyword>
<feature type="transmembrane region" description="Helical" evidence="1">
    <location>
        <begin position="271"/>
        <end position="291"/>
    </location>
</feature>
<dbReference type="EMBL" id="BONR01000006">
    <property type="protein sequence ID" value="GIG55558.1"/>
    <property type="molecule type" value="Genomic_DNA"/>
</dbReference>
<accession>A0A919UMC7</accession>
<evidence type="ECO:0000313" key="2">
    <source>
        <dbReference type="EMBL" id="GIG55558.1"/>
    </source>
</evidence>
<name>A0A919UMC7_9MICO</name>
<keyword evidence="1" id="KW-0812">Transmembrane</keyword>
<feature type="transmembrane region" description="Helical" evidence="1">
    <location>
        <begin position="185"/>
        <end position="204"/>
    </location>
</feature>
<feature type="transmembrane region" description="Helical" evidence="1">
    <location>
        <begin position="211"/>
        <end position="233"/>
    </location>
</feature>
<proteinExistence type="predicted"/>
<evidence type="ECO:0000313" key="3">
    <source>
        <dbReference type="Proteomes" id="UP000652354"/>
    </source>
</evidence>
<gene>
    <name evidence="2" type="ORF">Dac01nite_23100</name>
</gene>
<keyword evidence="3" id="KW-1185">Reference proteome</keyword>
<organism evidence="2 3">
    <name type="scientific">Demequina activiva</name>
    <dbReference type="NCBI Taxonomy" id="1582364"/>
    <lineage>
        <taxon>Bacteria</taxon>
        <taxon>Bacillati</taxon>
        <taxon>Actinomycetota</taxon>
        <taxon>Actinomycetes</taxon>
        <taxon>Micrococcales</taxon>
        <taxon>Demequinaceae</taxon>
        <taxon>Demequina</taxon>
    </lineage>
</organism>